<comment type="similarity">
    <text evidence="1">Belongs to the class-A beta-lactamase family.</text>
</comment>
<protein>
    <submittedName>
        <fullName evidence="5">Beta-lactamase/transpeptidase-like protein</fullName>
    </submittedName>
</protein>
<feature type="domain" description="Beta-lactamase-related" evidence="4">
    <location>
        <begin position="79"/>
        <end position="412"/>
    </location>
</feature>
<sequence length="446" mass="49684">MWIKNKSRANLKGEPRQREVPPPLTEFGRVLHQATGSDDENSLPNVAVIAIYWAVSFITMSLRLLASGTYIPADPKASSTPQPFTPDTVCRIASCTKLFTSVAALQCVERDLLTLDADISTTLPEFSNPQILVSISEENGPIFKSATRKVTLRNLLTHSSGLAYEFTHPKMFVWRKWWNKQSEENRAKSRSDDVAVAYKVPLMFEPDGGWAYGYGIDWVGVAVARVSGMSLEEYMKKNIWAPLEMDSTTFSVPEYRPDLIPRSARMTQRDQENGRLIRKKGGELDRELGRVLTPVKHSGGGGCSSTANDYIKFLSSILQNDGKLLRPETANLMFSPNLAESKHLMRVHKNPLSYGLAGNIPVGTKIDFGLGGMLNLEEIGTTGRGQGSMQWGGLPNLFWWINRKDGICGCYFGQLLPAGDVKSFEMYERYEKAVNGSFVKEKRGKL</sequence>
<dbReference type="EMBL" id="MU007077">
    <property type="protein sequence ID" value="KAF2423767.1"/>
    <property type="molecule type" value="Genomic_DNA"/>
</dbReference>
<dbReference type="PANTHER" id="PTHR43283:SF17">
    <property type="entry name" value="(LOVD), PUTATIVE (AFU_ORTHOLOGUE AFUA_5G00920)-RELATED"/>
    <property type="match status" value="1"/>
</dbReference>
<evidence type="ECO:0000256" key="1">
    <source>
        <dbReference type="ARBA" id="ARBA00009009"/>
    </source>
</evidence>
<evidence type="ECO:0000256" key="3">
    <source>
        <dbReference type="SAM" id="MobiDB-lite"/>
    </source>
</evidence>
<organism evidence="5 6">
    <name type="scientific">Tothia fuscella</name>
    <dbReference type="NCBI Taxonomy" id="1048955"/>
    <lineage>
        <taxon>Eukaryota</taxon>
        <taxon>Fungi</taxon>
        <taxon>Dikarya</taxon>
        <taxon>Ascomycota</taxon>
        <taxon>Pezizomycotina</taxon>
        <taxon>Dothideomycetes</taxon>
        <taxon>Pleosporomycetidae</taxon>
        <taxon>Venturiales</taxon>
        <taxon>Cylindrosympodiaceae</taxon>
        <taxon>Tothia</taxon>
    </lineage>
</organism>
<dbReference type="Gene3D" id="3.40.710.10">
    <property type="entry name" value="DD-peptidase/beta-lactamase superfamily"/>
    <property type="match status" value="1"/>
</dbReference>
<dbReference type="PANTHER" id="PTHR43283">
    <property type="entry name" value="BETA-LACTAMASE-RELATED"/>
    <property type="match status" value="1"/>
</dbReference>
<dbReference type="SUPFAM" id="SSF56601">
    <property type="entry name" value="beta-lactamase/transpeptidase-like"/>
    <property type="match status" value="1"/>
</dbReference>
<name>A0A9P4TV26_9PEZI</name>
<dbReference type="InterPro" id="IPR001466">
    <property type="entry name" value="Beta-lactam-related"/>
</dbReference>
<dbReference type="Pfam" id="PF00144">
    <property type="entry name" value="Beta-lactamase"/>
    <property type="match status" value="1"/>
</dbReference>
<proteinExistence type="inferred from homology"/>
<dbReference type="Proteomes" id="UP000800235">
    <property type="component" value="Unassembled WGS sequence"/>
</dbReference>
<dbReference type="OrthoDB" id="428260at2759"/>
<dbReference type="GO" id="GO:0016787">
    <property type="term" value="F:hydrolase activity"/>
    <property type="evidence" value="ECO:0007669"/>
    <property type="project" value="UniProtKB-KW"/>
</dbReference>
<keyword evidence="6" id="KW-1185">Reference proteome</keyword>
<evidence type="ECO:0000313" key="5">
    <source>
        <dbReference type="EMBL" id="KAF2423767.1"/>
    </source>
</evidence>
<dbReference type="InterPro" id="IPR012338">
    <property type="entry name" value="Beta-lactam/transpept-like"/>
</dbReference>
<evidence type="ECO:0000259" key="4">
    <source>
        <dbReference type="Pfam" id="PF00144"/>
    </source>
</evidence>
<comment type="caution">
    <text evidence="5">The sequence shown here is derived from an EMBL/GenBank/DDBJ whole genome shotgun (WGS) entry which is preliminary data.</text>
</comment>
<evidence type="ECO:0000256" key="2">
    <source>
        <dbReference type="ARBA" id="ARBA00022801"/>
    </source>
</evidence>
<gene>
    <name evidence="5" type="ORF">EJ08DRAFT_672370</name>
</gene>
<evidence type="ECO:0000313" key="6">
    <source>
        <dbReference type="Proteomes" id="UP000800235"/>
    </source>
</evidence>
<keyword evidence="2" id="KW-0378">Hydrolase</keyword>
<feature type="region of interest" description="Disordered" evidence="3">
    <location>
        <begin position="1"/>
        <end position="22"/>
    </location>
</feature>
<accession>A0A9P4TV26</accession>
<dbReference type="InterPro" id="IPR050789">
    <property type="entry name" value="Diverse_Enzym_Activities"/>
</dbReference>
<reference evidence="5" key="1">
    <citation type="journal article" date="2020" name="Stud. Mycol.">
        <title>101 Dothideomycetes genomes: a test case for predicting lifestyles and emergence of pathogens.</title>
        <authorList>
            <person name="Haridas S."/>
            <person name="Albert R."/>
            <person name="Binder M."/>
            <person name="Bloem J."/>
            <person name="Labutti K."/>
            <person name="Salamov A."/>
            <person name="Andreopoulos B."/>
            <person name="Baker S."/>
            <person name="Barry K."/>
            <person name="Bills G."/>
            <person name="Bluhm B."/>
            <person name="Cannon C."/>
            <person name="Castanera R."/>
            <person name="Culley D."/>
            <person name="Daum C."/>
            <person name="Ezra D."/>
            <person name="Gonzalez J."/>
            <person name="Henrissat B."/>
            <person name="Kuo A."/>
            <person name="Liang C."/>
            <person name="Lipzen A."/>
            <person name="Lutzoni F."/>
            <person name="Magnuson J."/>
            <person name="Mondo S."/>
            <person name="Nolan M."/>
            <person name="Ohm R."/>
            <person name="Pangilinan J."/>
            <person name="Park H.-J."/>
            <person name="Ramirez L."/>
            <person name="Alfaro M."/>
            <person name="Sun H."/>
            <person name="Tritt A."/>
            <person name="Yoshinaga Y."/>
            <person name="Zwiers L.-H."/>
            <person name="Turgeon B."/>
            <person name="Goodwin S."/>
            <person name="Spatafora J."/>
            <person name="Crous P."/>
            <person name="Grigoriev I."/>
        </authorList>
    </citation>
    <scope>NUCLEOTIDE SEQUENCE</scope>
    <source>
        <strain evidence="5">CBS 130266</strain>
    </source>
</reference>
<dbReference type="AlphaFoldDB" id="A0A9P4TV26"/>